<evidence type="ECO:0000256" key="3">
    <source>
        <dbReference type="ARBA" id="ARBA00022692"/>
    </source>
</evidence>
<keyword evidence="9" id="KW-1185">Reference proteome</keyword>
<name>A0A653DRV9_CALMS</name>
<keyword evidence="4 7" id="KW-1133">Transmembrane helix</keyword>
<dbReference type="CDD" id="cd03127">
    <property type="entry name" value="tetraspanin_LEL"/>
    <property type="match status" value="1"/>
</dbReference>
<dbReference type="InterPro" id="IPR008952">
    <property type="entry name" value="Tetraspanin_EC2_sf"/>
</dbReference>
<evidence type="ECO:0000313" key="8">
    <source>
        <dbReference type="EMBL" id="VEN62973.1"/>
    </source>
</evidence>
<protein>
    <recommendedName>
        <fullName evidence="7">Tetraspanin</fullName>
    </recommendedName>
</protein>
<feature type="transmembrane region" description="Helical" evidence="7">
    <location>
        <begin position="195"/>
        <end position="217"/>
    </location>
</feature>
<comment type="subcellular location">
    <subcellularLocation>
        <location evidence="1 7">Membrane</location>
        <topology evidence="1 7">Multi-pass membrane protein</topology>
    </subcellularLocation>
</comment>
<dbReference type="Proteomes" id="UP000410492">
    <property type="component" value="Unassembled WGS sequence"/>
</dbReference>
<evidence type="ECO:0000256" key="7">
    <source>
        <dbReference type="RuleBase" id="RU361218"/>
    </source>
</evidence>
<dbReference type="PROSITE" id="PS51257">
    <property type="entry name" value="PROKAR_LIPOPROTEIN"/>
    <property type="match status" value="1"/>
</dbReference>
<evidence type="ECO:0000256" key="6">
    <source>
        <dbReference type="PIRSR" id="PIRSR002419-1"/>
    </source>
</evidence>
<evidence type="ECO:0000256" key="1">
    <source>
        <dbReference type="ARBA" id="ARBA00004141"/>
    </source>
</evidence>
<dbReference type="EMBL" id="CAACVG010014282">
    <property type="protein sequence ID" value="VEN62973.1"/>
    <property type="molecule type" value="Genomic_DNA"/>
</dbReference>
<gene>
    <name evidence="8" type="ORF">CALMAC_LOCUS19941</name>
</gene>
<keyword evidence="3 7" id="KW-0812">Transmembrane</keyword>
<feature type="transmembrane region" description="Helical" evidence="7">
    <location>
        <begin position="12"/>
        <end position="35"/>
    </location>
</feature>
<dbReference type="Gene3D" id="1.10.1450.10">
    <property type="entry name" value="Tetraspanin"/>
    <property type="match status" value="1"/>
</dbReference>
<dbReference type="InterPro" id="IPR000301">
    <property type="entry name" value="Tetraspanin_animals"/>
</dbReference>
<dbReference type="AlphaFoldDB" id="A0A653DRV9"/>
<feature type="disulfide bond" evidence="6">
    <location>
        <begin position="140"/>
        <end position="181"/>
    </location>
</feature>
<dbReference type="GO" id="GO:0005886">
    <property type="term" value="C:plasma membrane"/>
    <property type="evidence" value="ECO:0007669"/>
    <property type="project" value="TreeGrafter"/>
</dbReference>
<evidence type="ECO:0000256" key="5">
    <source>
        <dbReference type="ARBA" id="ARBA00023136"/>
    </source>
</evidence>
<reference evidence="8 9" key="1">
    <citation type="submission" date="2019-01" db="EMBL/GenBank/DDBJ databases">
        <authorList>
            <person name="Sayadi A."/>
        </authorList>
    </citation>
    <scope>NUCLEOTIDE SEQUENCE [LARGE SCALE GENOMIC DNA]</scope>
</reference>
<dbReference type="PANTHER" id="PTHR19282:SF544">
    <property type="entry name" value="TETRASPANIN"/>
    <property type="match status" value="1"/>
</dbReference>
<evidence type="ECO:0000256" key="4">
    <source>
        <dbReference type="ARBA" id="ARBA00022989"/>
    </source>
</evidence>
<keyword evidence="5 7" id="KW-0472">Membrane</keyword>
<proteinExistence type="inferred from homology"/>
<evidence type="ECO:0000313" key="9">
    <source>
        <dbReference type="Proteomes" id="UP000410492"/>
    </source>
</evidence>
<keyword evidence="6" id="KW-1015">Disulfide bond</keyword>
<feature type="transmembrane region" description="Helical" evidence="7">
    <location>
        <begin position="47"/>
        <end position="68"/>
    </location>
</feature>
<sequence>MLCIGRLAKVVLFVSNLLLFVAACGLVGLAIIYRMHNPGLRIESIDIFAIVAGVGVALIAFFGCCGVYKENICLLTTYSSVLIALVIIQIALAAVAFLTIGDKHYLEAGIRNHLKDMYDDKGTNKEYMDILSKMQTYFECCGVDESKDMYAILPNGYLMNSCCEPKFADNCRIATAYKDGCQAQIMKFLENNFKIIGGIAVAAGVAEVVGAIIAICVKRNIMSQQNYV</sequence>
<dbReference type="PIRSF" id="PIRSF002419">
    <property type="entry name" value="Tetraspanin"/>
    <property type="match status" value="1"/>
</dbReference>
<dbReference type="OrthoDB" id="10033535at2759"/>
<dbReference type="PANTHER" id="PTHR19282">
    <property type="entry name" value="TETRASPANIN"/>
    <property type="match status" value="1"/>
</dbReference>
<evidence type="ECO:0000256" key="2">
    <source>
        <dbReference type="ARBA" id="ARBA00006840"/>
    </source>
</evidence>
<accession>A0A653DRV9</accession>
<dbReference type="SUPFAM" id="SSF48652">
    <property type="entry name" value="Tetraspanin"/>
    <property type="match status" value="1"/>
</dbReference>
<dbReference type="InterPro" id="IPR018499">
    <property type="entry name" value="Tetraspanin/Peripherin"/>
</dbReference>
<dbReference type="Pfam" id="PF00335">
    <property type="entry name" value="Tetraspanin"/>
    <property type="match status" value="1"/>
</dbReference>
<feature type="transmembrane region" description="Helical" evidence="7">
    <location>
        <begin position="80"/>
        <end position="100"/>
    </location>
</feature>
<comment type="similarity">
    <text evidence="2 7">Belongs to the tetraspanin (TM4SF) family.</text>
</comment>
<organism evidence="8 9">
    <name type="scientific">Callosobruchus maculatus</name>
    <name type="common">Southern cowpea weevil</name>
    <name type="synonym">Pulse bruchid</name>
    <dbReference type="NCBI Taxonomy" id="64391"/>
    <lineage>
        <taxon>Eukaryota</taxon>
        <taxon>Metazoa</taxon>
        <taxon>Ecdysozoa</taxon>
        <taxon>Arthropoda</taxon>
        <taxon>Hexapoda</taxon>
        <taxon>Insecta</taxon>
        <taxon>Pterygota</taxon>
        <taxon>Neoptera</taxon>
        <taxon>Endopterygota</taxon>
        <taxon>Coleoptera</taxon>
        <taxon>Polyphaga</taxon>
        <taxon>Cucujiformia</taxon>
        <taxon>Chrysomeloidea</taxon>
        <taxon>Chrysomelidae</taxon>
        <taxon>Bruchinae</taxon>
        <taxon>Bruchini</taxon>
        <taxon>Callosobruchus</taxon>
    </lineage>
</organism>
<dbReference type="PRINTS" id="PR00259">
    <property type="entry name" value="TMFOUR"/>
</dbReference>
<feature type="disulfide bond" evidence="6">
    <location>
        <begin position="141"/>
        <end position="163"/>
    </location>
</feature>